<dbReference type="InterPro" id="IPR058240">
    <property type="entry name" value="rSAM_sf"/>
</dbReference>
<evidence type="ECO:0000256" key="6">
    <source>
        <dbReference type="ARBA" id="ARBA00023014"/>
    </source>
</evidence>
<dbReference type="EMBL" id="BARV01043346">
    <property type="protein sequence ID" value="GAI62333.1"/>
    <property type="molecule type" value="Genomic_DNA"/>
</dbReference>
<keyword evidence="6" id="KW-0411">Iron-sulfur</keyword>
<accession>X1Q291</accession>
<dbReference type="PANTHER" id="PTHR30352:SF5">
    <property type="entry name" value="PYRUVATE FORMATE-LYASE 1-ACTIVATING ENZYME"/>
    <property type="match status" value="1"/>
</dbReference>
<dbReference type="GO" id="GO:0051539">
    <property type="term" value="F:4 iron, 4 sulfur cluster binding"/>
    <property type="evidence" value="ECO:0007669"/>
    <property type="project" value="UniProtKB-KW"/>
</dbReference>
<evidence type="ECO:0000256" key="3">
    <source>
        <dbReference type="ARBA" id="ARBA00022691"/>
    </source>
</evidence>
<keyword evidence="4" id="KW-0479">Metal-binding</keyword>
<name>X1Q291_9ZZZZ</name>
<evidence type="ECO:0000256" key="2">
    <source>
        <dbReference type="ARBA" id="ARBA00022485"/>
    </source>
</evidence>
<proteinExistence type="predicted"/>
<evidence type="ECO:0000256" key="1">
    <source>
        <dbReference type="ARBA" id="ARBA00001966"/>
    </source>
</evidence>
<dbReference type="PANTHER" id="PTHR30352">
    <property type="entry name" value="PYRUVATE FORMATE-LYASE-ACTIVATING ENZYME"/>
    <property type="match status" value="1"/>
</dbReference>
<evidence type="ECO:0008006" key="8">
    <source>
        <dbReference type="Google" id="ProtNLM"/>
    </source>
</evidence>
<evidence type="ECO:0000256" key="5">
    <source>
        <dbReference type="ARBA" id="ARBA00023004"/>
    </source>
</evidence>
<feature type="non-terminal residue" evidence="7">
    <location>
        <position position="113"/>
    </location>
</feature>
<gene>
    <name evidence="7" type="ORF">S06H3_64749</name>
</gene>
<keyword evidence="3" id="KW-0949">S-adenosyl-L-methionine</keyword>
<comment type="cofactor">
    <cofactor evidence="1">
        <name>[4Fe-4S] cluster</name>
        <dbReference type="ChEBI" id="CHEBI:49883"/>
    </cofactor>
</comment>
<reference evidence="7" key="1">
    <citation type="journal article" date="2014" name="Front. Microbiol.">
        <title>High frequency of phylogenetically diverse reductive dehalogenase-homologous genes in deep subseafloor sedimentary metagenomes.</title>
        <authorList>
            <person name="Kawai M."/>
            <person name="Futagami T."/>
            <person name="Toyoda A."/>
            <person name="Takaki Y."/>
            <person name="Nishi S."/>
            <person name="Hori S."/>
            <person name="Arai W."/>
            <person name="Tsubouchi T."/>
            <person name="Morono Y."/>
            <person name="Uchiyama I."/>
            <person name="Ito T."/>
            <person name="Fujiyama A."/>
            <person name="Inagaki F."/>
            <person name="Takami H."/>
        </authorList>
    </citation>
    <scope>NUCLEOTIDE SEQUENCE</scope>
    <source>
        <strain evidence="7">Expedition CK06-06</strain>
    </source>
</reference>
<sequence>SGRIRPCLIPEGESGFCATRKNIGGQLYTLEYGDISSISANPIEKKPFFHFYPGTKALTIGSWSCNFTCPWCQNYDISKSPQNIGQVEDVQRILKKQSWLIKGDTGTPAMVFP</sequence>
<dbReference type="GO" id="GO:0046872">
    <property type="term" value="F:metal ion binding"/>
    <property type="evidence" value="ECO:0007669"/>
    <property type="project" value="UniProtKB-KW"/>
</dbReference>
<evidence type="ECO:0000313" key="7">
    <source>
        <dbReference type="EMBL" id="GAI62333.1"/>
    </source>
</evidence>
<protein>
    <recommendedName>
        <fullName evidence="8">Radical SAM core domain-containing protein</fullName>
    </recommendedName>
</protein>
<feature type="non-terminal residue" evidence="7">
    <location>
        <position position="1"/>
    </location>
</feature>
<keyword evidence="5" id="KW-0408">Iron</keyword>
<evidence type="ECO:0000256" key="4">
    <source>
        <dbReference type="ARBA" id="ARBA00022723"/>
    </source>
</evidence>
<keyword evidence="2" id="KW-0004">4Fe-4S</keyword>
<comment type="caution">
    <text evidence="7">The sequence shown here is derived from an EMBL/GenBank/DDBJ whole genome shotgun (WGS) entry which is preliminary data.</text>
</comment>
<dbReference type="AlphaFoldDB" id="X1Q291"/>
<dbReference type="InterPro" id="IPR034457">
    <property type="entry name" value="Organic_radical-activating"/>
</dbReference>
<organism evidence="7">
    <name type="scientific">marine sediment metagenome</name>
    <dbReference type="NCBI Taxonomy" id="412755"/>
    <lineage>
        <taxon>unclassified sequences</taxon>
        <taxon>metagenomes</taxon>
        <taxon>ecological metagenomes</taxon>
    </lineage>
</organism>
<dbReference type="SUPFAM" id="SSF102114">
    <property type="entry name" value="Radical SAM enzymes"/>
    <property type="match status" value="1"/>
</dbReference>